<dbReference type="EMBL" id="VFIA01000024">
    <property type="protein sequence ID" value="MBC3793251.1"/>
    <property type="molecule type" value="Genomic_DNA"/>
</dbReference>
<dbReference type="Proteomes" id="UP000700732">
    <property type="component" value="Unassembled WGS sequence"/>
</dbReference>
<dbReference type="RefSeq" id="WP_186739051.1">
    <property type="nucleotide sequence ID" value="NZ_VFIA01000024.1"/>
</dbReference>
<evidence type="ECO:0000313" key="2">
    <source>
        <dbReference type="EMBL" id="MBC3793251.1"/>
    </source>
</evidence>
<reference evidence="2 3" key="1">
    <citation type="submission" date="2019-06" db="EMBL/GenBank/DDBJ databases">
        <title>Spirosoma utsteinense sp. nov. isolated from Antarctic ice-free soils.</title>
        <authorList>
            <person name="Tahon G."/>
        </authorList>
    </citation>
    <scope>NUCLEOTIDE SEQUENCE [LARGE SCALE GENOMIC DNA]</scope>
    <source>
        <strain evidence="2 3">LMG 31447</strain>
    </source>
</reference>
<comment type="caution">
    <text evidence="2">The sequence shown here is derived from an EMBL/GenBank/DDBJ whole genome shotgun (WGS) entry which is preliminary data.</text>
</comment>
<proteinExistence type="predicted"/>
<gene>
    <name evidence="2" type="ORF">FH603_3768</name>
</gene>
<evidence type="ECO:0000256" key="1">
    <source>
        <dbReference type="SAM" id="Phobius"/>
    </source>
</evidence>
<keyword evidence="3" id="KW-1185">Reference proteome</keyword>
<keyword evidence="1" id="KW-0812">Transmembrane</keyword>
<keyword evidence="1" id="KW-1133">Transmembrane helix</keyword>
<organism evidence="2 3">
    <name type="scientific">Spirosoma utsteinense</name>
    <dbReference type="NCBI Taxonomy" id="2585773"/>
    <lineage>
        <taxon>Bacteria</taxon>
        <taxon>Pseudomonadati</taxon>
        <taxon>Bacteroidota</taxon>
        <taxon>Cytophagia</taxon>
        <taxon>Cytophagales</taxon>
        <taxon>Cytophagaceae</taxon>
        <taxon>Spirosoma</taxon>
    </lineage>
</organism>
<accession>A0ABR6W9J5</accession>
<name>A0ABR6W9J5_9BACT</name>
<feature type="transmembrane region" description="Helical" evidence="1">
    <location>
        <begin position="50"/>
        <end position="67"/>
    </location>
</feature>
<sequence>MCLQERSRHDHQRGGITYPTLTKIVCNSAIERLSGNTNWLTNYLETPTRPAIGLLLGLVGLALFLTWRQEYVRR</sequence>
<protein>
    <submittedName>
        <fullName evidence="2">Uncharacterized protein</fullName>
    </submittedName>
</protein>
<evidence type="ECO:0000313" key="3">
    <source>
        <dbReference type="Proteomes" id="UP000700732"/>
    </source>
</evidence>
<keyword evidence="1" id="KW-0472">Membrane</keyword>